<evidence type="ECO:0000313" key="2">
    <source>
        <dbReference type="Proteomes" id="UP000257109"/>
    </source>
</evidence>
<dbReference type="OrthoDB" id="1931260at2759"/>
<dbReference type="AlphaFoldDB" id="A0A371F8J4"/>
<dbReference type="Proteomes" id="UP000257109">
    <property type="component" value="Unassembled WGS sequence"/>
</dbReference>
<dbReference type="GO" id="GO:0008017">
    <property type="term" value="F:microtubule binding"/>
    <property type="evidence" value="ECO:0007669"/>
    <property type="project" value="InterPro"/>
</dbReference>
<name>A0A371F8J4_MUCPR</name>
<dbReference type="PANTHER" id="PTHR33737:SF23">
    <property type="entry name" value="DUF3741 DOMAIN-CONTAINING PROTEIN"/>
    <property type="match status" value="1"/>
</dbReference>
<evidence type="ECO:0000313" key="1">
    <source>
        <dbReference type="EMBL" id="RDX74453.1"/>
    </source>
</evidence>
<keyword evidence="2" id="KW-1185">Reference proteome</keyword>
<comment type="caution">
    <text evidence="1">The sequence shown here is derived from an EMBL/GenBank/DDBJ whole genome shotgun (WGS) entry which is preliminary data.</text>
</comment>
<gene>
    <name evidence="1" type="ORF">CR513_45802</name>
</gene>
<organism evidence="1 2">
    <name type="scientific">Mucuna pruriens</name>
    <name type="common">Velvet bean</name>
    <name type="synonym">Dolichos pruriens</name>
    <dbReference type="NCBI Taxonomy" id="157652"/>
    <lineage>
        <taxon>Eukaryota</taxon>
        <taxon>Viridiplantae</taxon>
        <taxon>Streptophyta</taxon>
        <taxon>Embryophyta</taxon>
        <taxon>Tracheophyta</taxon>
        <taxon>Spermatophyta</taxon>
        <taxon>Magnoliopsida</taxon>
        <taxon>eudicotyledons</taxon>
        <taxon>Gunneridae</taxon>
        <taxon>Pentapetalae</taxon>
        <taxon>rosids</taxon>
        <taxon>fabids</taxon>
        <taxon>Fabales</taxon>
        <taxon>Fabaceae</taxon>
        <taxon>Papilionoideae</taxon>
        <taxon>50 kb inversion clade</taxon>
        <taxon>NPAAA clade</taxon>
        <taxon>indigoferoid/millettioid clade</taxon>
        <taxon>Phaseoleae</taxon>
        <taxon>Mucuna</taxon>
    </lineage>
</organism>
<dbReference type="InterPro" id="IPR045882">
    <property type="entry name" value="GPT1/2"/>
</dbReference>
<dbReference type="EMBL" id="QJKJ01010172">
    <property type="protein sequence ID" value="RDX74453.1"/>
    <property type="molecule type" value="Genomic_DNA"/>
</dbReference>
<reference evidence="1" key="1">
    <citation type="submission" date="2018-05" db="EMBL/GenBank/DDBJ databases">
        <title>Draft genome of Mucuna pruriens seed.</title>
        <authorList>
            <person name="Nnadi N.E."/>
            <person name="Vos R."/>
            <person name="Hasami M.H."/>
            <person name="Devisetty U.K."/>
            <person name="Aguiy J.C."/>
        </authorList>
    </citation>
    <scope>NUCLEOTIDE SEQUENCE [LARGE SCALE GENOMIC DNA]</scope>
    <source>
        <strain evidence="1">JCA_2017</strain>
    </source>
</reference>
<dbReference type="PANTHER" id="PTHR33737">
    <property type="entry name" value="OS05G0121800 PROTEIN"/>
    <property type="match status" value="1"/>
</dbReference>
<accession>A0A371F8J4</accession>
<dbReference type="STRING" id="157652.A0A371F8J4"/>
<feature type="non-terminal residue" evidence="1">
    <location>
        <position position="1"/>
    </location>
</feature>
<sequence length="314" mass="34957">MAKVPHIQEFPYLELDTRKKLDGFTMFSNGETEDMKEANIGKREIQSLESELKYDLRKSLAWDSAFSTSSGIIIHIPVEIIYDHIHSSSGILDVEELFNASNSLHSENGCDMLGPEQDQLLSVNYQKPETKNVTSEFNLRKSLAWDSAFFTSEGILNPEELSLLNKGPKKSEMDMLRGIEELWVSSESNCTVDSDGSSLASSTVTSSSRNIQKVYSTKRMDGDCVPKLKVKSRPNSGRQTINDNQPEKIAKESFVSPSLKFSAASGISDLSSRLKLPKISRRVRRNASIAPTKRVPLFSNEVNGESKTVKARGK</sequence>
<protein>
    <submittedName>
        <fullName evidence="1">Uncharacterized protein</fullName>
    </submittedName>
</protein>
<feature type="non-terminal residue" evidence="1">
    <location>
        <position position="314"/>
    </location>
</feature>
<proteinExistence type="predicted"/>